<comment type="caution">
    <text evidence="1">The sequence shown here is derived from an EMBL/GenBank/DDBJ whole genome shotgun (WGS) entry which is preliminary data.</text>
</comment>
<sequence>MSHSAIVAYANGDGTFDLHYSRNGAEQYQLKEVLDGYLEGEYEKTGSDMPPLLPTEVAEFAADQEGYEVIEHDLIKQDPFAEEVESAEIPFSLPDISAEVLFVVQNWRVDVFSIVPITSSLLPLLADSAEVKLYDCERLGIRPEEATADQQPASYSLSGSDFFDLQIYTEMPPSLYFPFCQYHLDIVQGINMETRAQKAGQSESPSTVLYHDGCVIEYSGTQPRQLIPWSAIFVEVWSGDSEAPSYPWTYDGNIPSPRDLANELRLELSMVLIEELRQDIATLRFDNPGVITGIQEYRSRELTRFSTTIESHYGEAISEEYSDFTPFMPLPLSEA</sequence>
<gene>
    <name evidence="1" type="ORF">NDI56_20940</name>
</gene>
<accession>A0ABU2FJJ2</accession>
<reference evidence="1 2" key="1">
    <citation type="submission" date="2022-06" db="EMBL/GenBank/DDBJ databases">
        <title>Haloarcula sp. a new haloarchaeum isolate from saline soil.</title>
        <authorList>
            <person name="Strakova D."/>
            <person name="Galisteo C."/>
            <person name="Sanchez-Porro C."/>
            <person name="Ventosa A."/>
        </authorList>
    </citation>
    <scope>NUCLEOTIDE SEQUENCE [LARGE SCALE GENOMIC DNA]</scope>
    <source>
        <strain evidence="1 2">S1CR25-12</strain>
    </source>
</reference>
<evidence type="ECO:0008006" key="3">
    <source>
        <dbReference type="Google" id="ProtNLM"/>
    </source>
</evidence>
<keyword evidence="2" id="KW-1185">Reference proteome</keyword>
<dbReference type="Proteomes" id="UP001259659">
    <property type="component" value="Unassembled WGS sequence"/>
</dbReference>
<protein>
    <recommendedName>
        <fullName evidence="3">Halobacterial output domain-containing protein</fullName>
    </recommendedName>
</protein>
<dbReference type="InterPro" id="IPR046622">
    <property type="entry name" value="DUF6735"/>
</dbReference>
<evidence type="ECO:0000313" key="2">
    <source>
        <dbReference type="Proteomes" id="UP001259659"/>
    </source>
</evidence>
<name>A0ABU2FJJ2_9EURY</name>
<proteinExistence type="predicted"/>
<organism evidence="1 2">
    <name type="scientific">Haloarcula saliterrae</name>
    <dbReference type="NCBI Taxonomy" id="2950534"/>
    <lineage>
        <taxon>Archaea</taxon>
        <taxon>Methanobacteriati</taxon>
        <taxon>Methanobacteriota</taxon>
        <taxon>Stenosarchaea group</taxon>
        <taxon>Halobacteria</taxon>
        <taxon>Halobacteriales</taxon>
        <taxon>Haloarculaceae</taxon>
        <taxon>Haloarcula</taxon>
    </lineage>
</organism>
<dbReference type="RefSeq" id="WP_310921724.1">
    <property type="nucleotide sequence ID" value="NZ_JAMQON010000009.1"/>
</dbReference>
<evidence type="ECO:0000313" key="1">
    <source>
        <dbReference type="EMBL" id="MDS0261875.1"/>
    </source>
</evidence>
<dbReference type="Pfam" id="PF20509">
    <property type="entry name" value="DUF6735"/>
    <property type="match status" value="1"/>
</dbReference>
<dbReference type="EMBL" id="JAMQON010000009">
    <property type="protein sequence ID" value="MDS0261875.1"/>
    <property type="molecule type" value="Genomic_DNA"/>
</dbReference>